<keyword evidence="1" id="KW-0547">Nucleotide-binding</keyword>
<dbReference type="CDD" id="cd00882">
    <property type="entry name" value="Ras_like_GTPase"/>
    <property type="match status" value="1"/>
</dbReference>
<evidence type="ECO:0000256" key="1">
    <source>
        <dbReference type="PIRNR" id="PIRNR036409"/>
    </source>
</evidence>
<dbReference type="PANTHER" id="PTHR40453:SF1">
    <property type="entry name" value="PROTEIN YOEF"/>
    <property type="match status" value="1"/>
</dbReference>
<dbReference type="GO" id="GO:0005524">
    <property type="term" value="F:ATP binding"/>
    <property type="evidence" value="ECO:0007669"/>
    <property type="project" value="UniProtKB-UniRule"/>
</dbReference>
<dbReference type="PANTHER" id="PTHR40453">
    <property type="entry name" value="PROTEIN YOEF"/>
    <property type="match status" value="1"/>
</dbReference>
<name>A0A1X7HEI3_9BACL</name>
<organism evidence="2 3">
    <name type="scientific">Paenibacillus uliginis N3/975</name>
    <dbReference type="NCBI Taxonomy" id="1313296"/>
    <lineage>
        <taxon>Bacteria</taxon>
        <taxon>Bacillati</taxon>
        <taxon>Bacillota</taxon>
        <taxon>Bacilli</taxon>
        <taxon>Bacillales</taxon>
        <taxon>Paenibacillaceae</taxon>
        <taxon>Paenibacillus</taxon>
    </lineage>
</organism>
<dbReference type="STRING" id="1313296.SAMN05661091_2882"/>
<dbReference type="AlphaFoldDB" id="A0A1X7HEI3"/>
<accession>A0A1X7HEI3</accession>
<dbReference type="EMBL" id="LT840184">
    <property type="protein sequence ID" value="SMF85126.1"/>
    <property type="molecule type" value="Genomic_DNA"/>
</dbReference>
<proteinExistence type="inferred from homology"/>
<dbReference type="GO" id="GO:0006576">
    <property type="term" value="P:biogenic amine metabolic process"/>
    <property type="evidence" value="ECO:0007669"/>
    <property type="project" value="InterPro"/>
</dbReference>
<dbReference type="InterPro" id="IPR012381">
    <property type="entry name" value="EutP_PduV"/>
</dbReference>
<dbReference type="RefSeq" id="WP_208919816.1">
    <property type="nucleotide sequence ID" value="NZ_LT840184.1"/>
</dbReference>
<dbReference type="Pfam" id="PF10662">
    <property type="entry name" value="PduV-EutP"/>
    <property type="match status" value="1"/>
</dbReference>
<evidence type="ECO:0000313" key="2">
    <source>
        <dbReference type="EMBL" id="SMF85126.1"/>
    </source>
</evidence>
<dbReference type="InterPro" id="IPR027417">
    <property type="entry name" value="P-loop_NTPase"/>
</dbReference>
<protein>
    <submittedName>
        <fullName evidence="2">Ethanolamine utilization protein EutP</fullName>
    </submittedName>
</protein>
<dbReference type="Proteomes" id="UP000192940">
    <property type="component" value="Chromosome I"/>
</dbReference>
<dbReference type="PIRSF" id="PIRSF036409">
    <property type="entry name" value="EutP_PduV"/>
    <property type="match status" value="1"/>
</dbReference>
<dbReference type="Gene3D" id="3.40.50.300">
    <property type="entry name" value="P-loop containing nucleotide triphosphate hydrolases"/>
    <property type="match status" value="1"/>
</dbReference>
<keyword evidence="3" id="KW-1185">Reference proteome</keyword>
<dbReference type="SUPFAM" id="SSF52540">
    <property type="entry name" value="P-loop containing nucleoside triphosphate hydrolases"/>
    <property type="match status" value="1"/>
</dbReference>
<evidence type="ECO:0000313" key="3">
    <source>
        <dbReference type="Proteomes" id="UP000192940"/>
    </source>
</evidence>
<gene>
    <name evidence="2" type="ORF">SAMN05661091_2882</name>
</gene>
<reference evidence="2 3" key="1">
    <citation type="submission" date="2017-04" db="EMBL/GenBank/DDBJ databases">
        <authorList>
            <person name="Afonso C.L."/>
            <person name="Miller P.J."/>
            <person name="Scott M.A."/>
            <person name="Spackman E."/>
            <person name="Goraichik I."/>
            <person name="Dimitrov K.M."/>
            <person name="Suarez D.L."/>
            <person name="Swayne D.E."/>
        </authorList>
    </citation>
    <scope>NUCLEOTIDE SEQUENCE [LARGE SCALE GENOMIC DNA]</scope>
    <source>
        <strain evidence="2 3">N3/975</strain>
    </source>
</reference>
<comment type="similarity">
    <text evidence="1">Belongs to the EutP/PduV family.</text>
</comment>
<sequence>MKKRILLIGPTGCGKTTLAHALDGTDRPLRRTQDVIYGPKTIDTPGAYVENTWMYSHLIATAQNASQILILVDQSRYQEVYSPGFASSFTKPVIGVITKADLALENENYCVQVLKRSGITEPFFRISLPVGRGIGELKRYLFG</sequence>